<gene>
    <name evidence="3" type="ORF">LX81_01199</name>
</gene>
<keyword evidence="1" id="KW-0233">DNA recombination</keyword>
<dbReference type="InterPro" id="IPR013762">
    <property type="entry name" value="Integrase-like_cat_sf"/>
</dbReference>
<evidence type="ECO:0000313" key="4">
    <source>
        <dbReference type="Proteomes" id="UP000248916"/>
    </source>
</evidence>
<organism evidence="3 4">
    <name type="scientific">Palleronia aestuarii</name>
    <dbReference type="NCBI Taxonomy" id="568105"/>
    <lineage>
        <taxon>Bacteria</taxon>
        <taxon>Pseudomonadati</taxon>
        <taxon>Pseudomonadota</taxon>
        <taxon>Alphaproteobacteria</taxon>
        <taxon>Rhodobacterales</taxon>
        <taxon>Roseobacteraceae</taxon>
        <taxon>Palleronia</taxon>
    </lineage>
</organism>
<dbReference type="SUPFAM" id="SSF56349">
    <property type="entry name" value="DNA breaking-rejoining enzymes"/>
    <property type="match status" value="1"/>
</dbReference>
<evidence type="ECO:0000256" key="2">
    <source>
        <dbReference type="SAM" id="MobiDB-lite"/>
    </source>
</evidence>
<evidence type="ECO:0000256" key="1">
    <source>
        <dbReference type="ARBA" id="ARBA00023172"/>
    </source>
</evidence>
<dbReference type="Gene3D" id="1.10.443.10">
    <property type="entry name" value="Intergrase catalytic core"/>
    <property type="match status" value="1"/>
</dbReference>
<protein>
    <recommendedName>
        <fullName evidence="5">Phage integrase family protein</fullName>
    </recommendedName>
</protein>
<keyword evidence="4" id="KW-1185">Reference proteome</keyword>
<sequence length="590" mass="66865">MAIGPDMMAEILEELGCFLVDAGELARKVAPQLAVEAAAYEAHCAQVAIDTLRHSLSLRDREQAREPLREAARRLGIDLDEADEDWSRLAYRALWVMLDAAEENARRDTGIYDAQSPFFRSGRGPHARERTCVPSNTARSFAPPVVFPTPPQPVVCPGPARIPAVRMAAMEARPSPATQVERPTNSEEKPTRQTAVQLPEVTPVAKTPHVAALLLEDYFDLYIAKKVEGYTDDFGEEEVPDAAVGEKWRKSSKNNMEVGKRIWVSLLGNRLLSEISDEEIRNVKEKLRKIPESHAKSCSETRDLDALVAKTDAEEQRRIEHAVAEATFSGGSPAKIERARLDNLIPRIRVETILKHTRALNRPAKMLVKLGELETSPFQKHMISNRTADAMRRTEEKRDRRPWDDRIYDFLATPVFRGGCDEVGDPMFWAPLMALLGGGREEEILQLSPDDFETDGGIHYYRLHNMPGNSIKSDAGHREIPVHPELVRLGLIELVELRRRQGEPRLSPHLKRGKHKETFTELFTKEFTKYRQTHKVYWRGLDFHALRTTFHHRLMDNLVPGYAERALMGHEGLDEGKKIRSEGHRHENAA</sequence>
<comment type="caution">
    <text evidence="3">The sequence shown here is derived from an EMBL/GenBank/DDBJ whole genome shotgun (WGS) entry which is preliminary data.</text>
</comment>
<evidence type="ECO:0008006" key="5">
    <source>
        <dbReference type="Google" id="ProtNLM"/>
    </source>
</evidence>
<dbReference type="GO" id="GO:0006310">
    <property type="term" value="P:DNA recombination"/>
    <property type="evidence" value="ECO:0007669"/>
    <property type="project" value="UniProtKB-KW"/>
</dbReference>
<dbReference type="Proteomes" id="UP000248916">
    <property type="component" value="Unassembled WGS sequence"/>
</dbReference>
<feature type="region of interest" description="Disordered" evidence="2">
    <location>
        <begin position="174"/>
        <end position="195"/>
    </location>
</feature>
<dbReference type="AlphaFoldDB" id="A0A2W7NGE5"/>
<accession>A0A2W7NGE5</accession>
<dbReference type="InterPro" id="IPR011010">
    <property type="entry name" value="DNA_brk_join_enz"/>
</dbReference>
<reference evidence="3 4" key="1">
    <citation type="submission" date="2018-06" db="EMBL/GenBank/DDBJ databases">
        <title>Genomic Encyclopedia of Archaeal and Bacterial Type Strains, Phase II (KMG-II): from individual species to whole genera.</title>
        <authorList>
            <person name="Goeker M."/>
        </authorList>
    </citation>
    <scope>NUCLEOTIDE SEQUENCE [LARGE SCALE GENOMIC DNA]</scope>
    <source>
        <strain evidence="3 4">DSM 22009</strain>
    </source>
</reference>
<evidence type="ECO:0000313" key="3">
    <source>
        <dbReference type="EMBL" id="PZX18563.1"/>
    </source>
</evidence>
<proteinExistence type="predicted"/>
<name>A0A2W7NGE5_9RHOB</name>
<dbReference type="EMBL" id="QKZL01000003">
    <property type="protein sequence ID" value="PZX18563.1"/>
    <property type="molecule type" value="Genomic_DNA"/>
</dbReference>
<dbReference type="GO" id="GO:0003677">
    <property type="term" value="F:DNA binding"/>
    <property type="evidence" value="ECO:0007669"/>
    <property type="project" value="InterPro"/>
</dbReference>
<dbReference type="GO" id="GO:0015074">
    <property type="term" value="P:DNA integration"/>
    <property type="evidence" value="ECO:0007669"/>
    <property type="project" value="InterPro"/>
</dbReference>